<organism evidence="3">
    <name type="scientific">Phenylobacterium glaciei</name>
    <dbReference type="NCBI Taxonomy" id="2803784"/>
    <lineage>
        <taxon>Bacteria</taxon>
        <taxon>Pseudomonadati</taxon>
        <taxon>Pseudomonadota</taxon>
        <taxon>Alphaproteobacteria</taxon>
        <taxon>Caulobacterales</taxon>
        <taxon>Caulobacteraceae</taxon>
        <taxon>Phenylobacterium</taxon>
    </lineage>
</organism>
<sequence>MLIQKLRLQRGWSQEQLAEVSGLSVRTIQRLERGQPGSLESMKALAAVFEIDLNRLKEPAMDPLQSNIRPDEALALSHVRKVKGFYVHLTQYLIVIPILAGINLAGYPQYLWFVWPALGWGLGVLAHGASVFGFVRSSMAAGNGARWRSTSAANSSSEPHRRPGP</sequence>
<evidence type="ECO:0000259" key="2">
    <source>
        <dbReference type="PROSITE" id="PS50943"/>
    </source>
</evidence>
<reference evidence="3" key="1">
    <citation type="submission" date="2021-01" db="EMBL/GenBank/DDBJ databases">
        <title>Genome sequence of Phenylobacterium sp. 20VBR1 isolated from a valley glaceir, Ny-Alesund, Svalbard.</title>
        <authorList>
            <person name="Thomas F.A."/>
            <person name="Krishnan K.P."/>
            <person name="Sinha R.K."/>
        </authorList>
    </citation>
    <scope>NUCLEOTIDE SEQUENCE</scope>
    <source>
        <strain evidence="3">20VBR1</strain>
    </source>
</reference>
<proteinExistence type="predicted"/>
<dbReference type="SUPFAM" id="SSF47413">
    <property type="entry name" value="lambda repressor-like DNA-binding domains"/>
    <property type="match status" value="1"/>
</dbReference>
<dbReference type="EMBL" id="CP068570">
    <property type="protein sequence ID" value="QQZ51713.1"/>
    <property type="molecule type" value="Genomic_DNA"/>
</dbReference>
<keyword evidence="1" id="KW-0812">Transmembrane</keyword>
<dbReference type="Pfam" id="PF01381">
    <property type="entry name" value="HTH_3"/>
    <property type="match status" value="1"/>
</dbReference>
<feature type="domain" description="HTH cro/C1-type" evidence="2">
    <location>
        <begin position="3"/>
        <end position="56"/>
    </location>
</feature>
<dbReference type="PROSITE" id="PS50943">
    <property type="entry name" value="HTH_CROC1"/>
    <property type="match status" value="1"/>
</dbReference>
<accession>A0A974P6M8</accession>
<gene>
    <name evidence="3" type="ORF">JKL49_12700</name>
</gene>
<keyword evidence="1" id="KW-0472">Membrane</keyword>
<dbReference type="InterPro" id="IPR025698">
    <property type="entry name" value="2TM_dom"/>
</dbReference>
<dbReference type="InterPro" id="IPR010982">
    <property type="entry name" value="Lambda_DNA-bd_dom_sf"/>
</dbReference>
<name>A0A974P6M8_9CAUL</name>
<feature type="transmembrane region" description="Helical" evidence="1">
    <location>
        <begin position="85"/>
        <end position="107"/>
    </location>
</feature>
<feature type="transmembrane region" description="Helical" evidence="1">
    <location>
        <begin position="113"/>
        <end position="135"/>
    </location>
</feature>
<dbReference type="SMART" id="SM00530">
    <property type="entry name" value="HTH_XRE"/>
    <property type="match status" value="1"/>
</dbReference>
<keyword evidence="1" id="KW-1133">Transmembrane helix</keyword>
<dbReference type="GO" id="GO:0003677">
    <property type="term" value="F:DNA binding"/>
    <property type="evidence" value="ECO:0007669"/>
    <property type="project" value="InterPro"/>
</dbReference>
<dbReference type="InterPro" id="IPR001387">
    <property type="entry name" value="Cro/C1-type_HTH"/>
</dbReference>
<evidence type="ECO:0000256" key="1">
    <source>
        <dbReference type="SAM" id="Phobius"/>
    </source>
</evidence>
<dbReference type="Pfam" id="PF13239">
    <property type="entry name" value="2TM"/>
    <property type="match status" value="1"/>
</dbReference>
<dbReference type="CDD" id="cd00093">
    <property type="entry name" value="HTH_XRE"/>
    <property type="match status" value="1"/>
</dbReference>
<dbReference type="AlphaFoldDB" id="A0A974P6M8"/>
<protein>
    <submittedName>
        <fullName evidence="3">2TM domain-containing protein</fullName>
    </submittedName>
</protein>
<evidence type="ECO:0000313" key="3">
    <source>
        <dbReference type="EMBL" id="QQZ51713.1"/>
    </source>
</evidence>
<dbReference type="Gene3D" id="1.10.260.40">
    <property type="entry name" value="lambda repressor-like DNA-binding domains"/>
    <property type="match status" value="1"/>
</dbReference>